<dbReference type="VEuPathDB" id="FungiDB:BD410DRAFT_789609"/>
<accession>A0A4Y7Q2Q7</accession>
<dbReference type="Proteomes" id="UP000294933">
    <property type="component" value="Unassembled WGS sequence"/>
</dbReference>
<reference evidence="1 2" key="1">
    <citation type="submission" date="2018-06" db="EMBL/GenBank/DDBJ databases">
        <title>A transcriptomic atlas of mushroom development highlights an independent origin of complex multicellularity.</title>
        <authorList>
            <consortium name="DOE Joint Genome Institute"/>
            <person name="Krizsan K."/>
            <person name="Almasi E."/>
            <person name="Merenyi Z."/>
            <person name="Sahu N."/>
            <person name="Viragh M."/>
            <person name="Koszo T."/>
            <person name="Mondo S."/>
            <person name="Kiss B."/>
            <person name="Balint B."/>
            <person name="Kues U."/>
            <person name="Barry K."/>
            <person name="Hegedus J.C."/>
            <person name="Henrissat B."/>
            <person name="Johnson J."/>
            <person name="Lipzen A."/>
            <person name="Ohm R."/>
            <person name="Nagy I."/>
            <person name="Pangilinan J."/>
            <person name="Yan J."/>
            <person name="Xiong Y."/>
            <person name="Grigoriev I.V."/>
            <person name="Hibbett D.S."/>
            <person name="Nagy L.G."/>
        </authorList>
    </citation>
    <scope>NUCLEOTIDE SEQUENCE [LARGE SCALE GENOMIC DNA]</scope>
    <source>
        <strain evidence="1 2">SZMC22713</strain>
    </source>
</reference>
<gene>
    <name evidence="1" type="ORF">BD410DRAFT_789609</name>
</gene>
<evidence type="ECO:0000313" key="1">
    <source>
        <dbReference type="EMBL" id="TDL21498.1"/>
    </source>
</evidence>
<organism evidence="1 2">
    <name type="scientific">Rickenella mellea</name>
    <dbReference type="NCBI Taxonomy" id="50990"/>
    <lineage>
        <taxon>Eukaryota</taxon>
        <taxon>Fungi</taxon>
        <taxon>Dikarya</taxon>
        <taxon>Basidiomycota</taxon>
        <taxon>Agaricomycotina</taxon>
        <taxon>Agaricomycetes</taxon>
        <taxon>Hymenochaetales</taxon>
        <taxon>Rickenellaceae</taxon>
        <taxon>Rickenella</taxon>
    </lineage>
</organism>
<sequence>MTVFEGNYGTGDPRTIGLDHLIELLARVKSFEFREASAKLWDDEPVPASHRSTAQHIPNAQQERFSDLLRSLEESKLRFLLCNNRIVLRSRSQGDRVQNLSL</sequence>
<name>A0A4Y7Q2Q7_9AGAM</name>
<dbReference type="EMBL" id="ML170180">
    <property type="protein sequence ID" value="TDL21498.1"/>
    <property type="molecule type" value="Genomic_DNA"/>
</dbReference>
<evidence type="ECO:0000313" key="2">
    <source>
        <dbReference type="Proteomes" id="UP000294933"/>
    </source>
</evidence>
<dbReference type="AlphaFoldDB" id="A0A4Y7Q2Q7"/>
<protein>
    <submittedName>
        <fullName evidence="1">Uncharacterized protein</fullName>
    </submittedName>
</protein>
<proteinExistence type="predicted"/>
<keyword evidence="2" id="KW-1185">Reference proteome</keyword>